<dbReference type="GO" id="GO:0003924">
    <property type="term" value="F:GTPase activity"/>
    <property type="evidence" value="ECO:0007669"/>
    <property type="project" value="InterPro"/>
</dbReference>
<feature type="domain" description="CP-type G" evidence="4">
    <location>
        <begin position="112"/>
        <end position="309"/>
    </location>
</feature>
<dbReference type="Gene3D" id="2.40.50.140">
    <property type="entry name" value="Nucleic acid-binding proteins"/>
    <property type="match status" value="1"/>
</dbReference>
<organism evidence="5 6">
    <name type="scientific">Elliptochloris bilobata</name>
    <dbReference type="NCBI Taxonomy" id="381761"/>
    <lineage>
        <taxon>Eukaryota</taxon>
        <taxon>Viridiplantae</taxon>
        <taxon>Chlorophyta</taxon>
        <taxon>core chlorophytes</taxon>
        <taxon>Trebouxiophyceae</taxon>
        <taxon>Trebouxiophyceae incertae sedis</taxon>
        <taxon>Elliptochloris clade</taxon>
        <taxon>Elliptochloris</taxon>
    </lineage>
</organism>
<evidence type="ECO:0008006" key="7">
    <source>
        <dbReference type="Google" id="ProtNLM"/>
    </source>
</evidence>
<dbReference type="NCBIfam" id="TIGR00157">
    <property type="entry name" value="ribosome small subunit-dependent GTPase A"/>
    <property type="match status" value="1"/>
</dbReference>
<keyword evidence="2" id="KW-0342">GTP-binding</keyword>
<dbReference type="SUPFAM" id="SSF52540">
    <property type="entry name" value="P-loop containing nucleoside triphosphate hydrolases"/>
    <property type="match status" value="1"/>
</dbReference>
<evidence type="ECO:0000313" key="5">
    <source>
        <dbReference type="EMBL" id="KAK9820948.1"/>
    </source>
</evidence>
<accession>A0AAW1QI47</accession>
<dbReference type="GO" id="GO:0005525">
    <property type="term" value="F:GTP binding"/>
    <property type="evidence" value="ECO:0007669"/>
    <property type="project" value="UniProtKB-KW"/>
</dbReference>
<dbReference type="Gene3D" id="1.10.40.50">
    <property type="entry name" value="Probable gtpase engc, domain 3"/>
    <property type="match status" value="1"/>
</dbReference>
<name>A0AAW1QI47_9CHLO</name>
<proteinExistence type="inferred from homology"/>
<keyword evidence="1" id="KW-0547">Nucleotide-binding</keyword>
<dbReference type="Pfam" id="PF03193">
    <property type="entry name" value="RsgA_GTPase"/>
    <property type="match status" value="2"/>
</dbReference>
<keyword evidence="6" id="KW-1185">Reference proteome</keyword>
<reference evidence="5 6" key="1">
    <citation type="journal article" date="2024" name="Nat. Commun.">
        <title>Phylogenomics reveals the evolutionary origins of lichenization in chlorophyte algae.</title>
        <authorList>
            <person name="Puginier C."/>
            <person name="Libourel C."/>
            <person name="Otte J."/>
            <person name="Skaloud P."/>
            <person name="Haon M."/>
            <person name="Grisel S."/>
            <person name="Petersen M."/>
            <person name="Berrin J.G."/>
            <person name="Delaux P.M."/>
            <person name="Dal Grande F."/>
            <person name="Keller J."/>
        </authorList>
    </citation>
    <scope>NUCLEOTIDE SEQUENCE [LARGE SCALE GENOMIC DNA]</scope>
    <source>
        <strain evidence="5 6">SAG 245.80</strain>
    </source>
</reference>
<dbReference type="Gene3D" id="3.40.50.300">
    <property type="entry name" value="P-loop containing nucleotide triphosphate hydrolases"/>
    <property type="match status" value="1"/>
</dbReference>
<dbReference type="InterPro" id="IPR010914">
    <property type="entry name" value="RsgA_GTPase_dom"/>
</dbReference>
<dbReference type="InterPro" id="IPR012340">
    <property type="entry name" value="NA-bd_OB-fold"/>
</dbReference>
<dbReference type="PROSITE" id="PS51721">
    <property type="entry name" value="G_CP"/>
    <property type="match status" value="1"/>
</dbReference>
<sequence>MRERRRRGAPAATLDSSGAAVTVPASVDVYGQVMSAQANFVRVHADYPLPAAAEASCAQRDTGGERPAELLCTVRGLLKKMERRVLVGDRVRVTAVDWGDRSGTVEEVLPRRSELPDPRVANVDQVLMVFALARPAWEPRGATRFLVAAEAGRLPVAVVLNKVDLVPPAEADAVVAQVESWGYEAIPVSAASGAGLPALAEALAGRVSVLAGPSGVGKSSLINTLTLRAAGARGRGDGAGSRELRAAAQGDGAVGSGAWLGAADAAALGLQAIGEVSERDGRGKHTTRHVSLLQVGDGRLADTPGFNQPSFDALMPADLPDCFPEIRERLGSCAFGNCAHLAEPGCAVREGWSRHAWYAELAEEVRAADDLARWRATGKKRREGTVMALEGASYVSQSTEQAYLETDPADRGSGKGEIQLRYQAMAHRELEGALARYAAIEKRIGRDKLVGKSRELALTIAESLLARDKLEAALRKGEAVERDKRQAGLQKEDLTSCGD</sequence>
<dbReference type="PANTHER" id="PTHR32120">
    <property type="entry name" value="SMALL RIBOSOMAL SUBUNIT BIOGENESIS GTPASE RSGA"/>
    <property type="match status" value="1"/>
</dbReference>
<dbReference type="Proteomes" id="UP001445335">
    <property type="component" value="Unassembled WGS sequence"/>
</dbReference>
<evidence type="ECO:0000256" key="1">
    <source>
        <dbReference type="ARBA" id="ARBA00022741"/>
    </source>
</evidence>
<dbReference type="EMBL" id="JALJOU010000111">
    <property type="protein sequence ID" value="KAK9820948.1"/>
    <property type="molecule type" value="Genomic_DNA"/>
</dbReference>
<dbReference type="SUPFAM" id="SSF50249">
    <property type="entry name" value="Nucleic acid-binding proteins"/>
    <property type="match status" value="1"/>
</dbReference>
<dbReference type="AlphaFoldDB" id="A0AAW1QI47"/>
<protein>
    <recommendedName>
        <fullName evidence="7">Small ribosomal subunit biogenesis GTPase RsgA</fullName>
    </recommendedName>
</protein>
<dbReference type="InterPro" id="IPR030378">
    <property type="entry name" value="G_CP_dom"/>
</dbReference>
<feature type="domain" description="EngC GTPase" evidence="3">
    <location>
        <begin position="121"/>
        <end position="307"/>
    </location>
</feature>
<dbReference type="HAMAP" id="MF_01820">
    <property type="entry name" value="GTPase_RsgA"/>
    <property type="match status" value="1"/>
</dbReference>
<evidence type="ECO:0000259" key="4">
    <source>
        <dbReference type="PROSITE" id="PS51721"/>
    </source>
</evidence>
<dbReference type="InterPro" id="IPR027417">
    <property type="entry name" value="P-loop_NTPase"/>
</dbReference>
<comment type="caution">
    <text evidence="5">The sequence shown here is derived from an EMBL/GenBank/DDBJ whole genome shotgun (WGS) entry which is preliminary data.</text>
</comment>
<dbReference type="PROSITE" id="PS50936">
    <property type="entry name" value="ENGC_GTPASE"/>
    <property type="match status" value="1"/>
</dbReference>
<evidence type="ECO:0000259" key="3">
    <source>
        <dbReference type="PROSITE" id="PS50936"/>
    </source>
</evidence>
<evidence type="ECO:0000313" key="6">
    <source>
        <dbReference type="Proteomes" id="UP001445335"/>
    </source>
</evidence>
<dbReference type="PANTHER" id="PTHR32120:SF11">
    <property type="entry name" value="SMALL RIBOSOMAL SUBUNIT BIOGENESIS GTPASE RSGA 1, MITOCHONDRIAL-RELATED"/>
    <property type="match status" value="1"/>
</dbReference>
<evidence type="ECO:0000256" key="2">
    <source>
        <dbReference type="ARBA" id="ARBA00023134"/>
    </source>
</evidence>
<gene>
    <name evidence="5" type="ORF">WJX81_002551</name>
</gene>
<dbReference type="InterPro" id="IPR004881">
    <property type="entry name" value="Ribosome_biogen_GTPase_RsgA"/>
</dbReference>
<dbReference type="CDD" id="cd01854">
    <property type="entry name" value="YjeQ_EngC"/>
    <property type="match status" value="1"/>
</dbReference>